<proteinExistence type="predicted"/>
<dbReference type="KEGG" id="bbel:109467607"/>
<gene>
    <name evidence="4" type="primary">LOC109463381</name>
    <name evidence="5" type="synonym">LOC109465142</name>
    <name evidence="6" type="synonym">LOC109467607</name>
</gene>
<feature type="compositionally biased region" description="Basic residues" evidence="1">
    <location>
        <begin position="584"/>
        <end position="593"/>
    </location>
</feature>
<keyword evidence="3" id="KW-1185">Reference proteome</keyword>
<dbReference type="PANTHER" id="PTHR19303:SF74">
    <property type="entry name" value="POGO TRANSPOSABLE ELEMENT WITH KRAB DOMAIN"/>
    <property type="match status" value="1"/>
</dbReference>
<feature type="compositionally biased region" description="Polar residues" evidence="1">
    <location>
        <begin position="594"/>
        <end position="605"/>
    </location>
</feature>
<evidence type="ECO:0000313" key="5">
    <source>
        <dbReference type="RefSeq" id="XP_019617848.1"/>
    </source>
</evidence>
<evidence type="ECO:0000313" key="3">
    <source>
        <dbReference type="Proteomes" id="UP000515135"/>
    </source>
</evidence>
<dbReference type="InterPro" id="IPR004875">
    <property type="entry name" value="DDE_SF_endonuclease_dom"/>
</dbReference>
<dbReference type="RefSeq" id="XP_019621182.1">
    <property type="nucleotide sequence ID" value="XM_019765623.1"/>
</dbReference>
<dbReference type="GO" id="GO:0005634">
    <property type="term" value="C:nucleus"/>
    <property type="evidence" value="ECO:0007669"/>
    <property type="project" value="TreeGrafter"/>
</dbReference>
<dbReference type="Gene3D" id="1.10.10.60">
    <property type="entry name" value="Homeodomain-like"/>
    <property type="match status" value="1"/>
</dbReference>
<dbReference type="KEGG" id="bbel:109465142"/>
<dbReference type="SUPFAM" id="SSF46689">
    <property type="entry name" value="Homeodomain-like"/>
    <property type="match status" value="1"/>
</dbReference>
<dbReference type="InterPro" id="IPR050863">
    <property type="entry name" value="CenT-Element_Derived"/>
</dbReference>
<dbReference type="GeneID" id="109467607"/>
<accession>A0A6P4YA86</accession>
<dbReference type="OrthoDB" id="10058523at2759"/>
<dbReference type="AlphaFoldDB" id="A0A6P4YA86"/>
<dbReference type="RefSeq" id="XP_019617848.1">
    <property type="nucleotide sequence ID" value="XM_019762289.1"/>
</dbReference>
<name>A0A6P4YA86_BRABE</name>
<protein>
    <submittedName>
        <fullName evidence="4">Uncharacterized protein LOC109463381</fullName>
    </submittedName>
    <submittedName>
        <fullName evidence="5">Uncharacterized protein LOC109465142</fullName>
    </submittedName>
    <submittedName>
        <fullName evidence="6">Uncharacterized protein LOC109467607</fullName>
    </submittedName>
</protein>
<dbReference type="Proteomes" id="UP000515135">
    <property type="component" value="Unplaced"/>
</dbReference>
<dbReference type="GeneID" id="109465142"/>
<dbReference type="PANTHER" id="PTHR19303">
    <property type="entry name" value="TRANSPOSON"/>
    <property type="match status" value="1"/>
</dbReference>
<dbReference type="GO" id="GO:0003677">
    <property type="term" value="F:DNA binding"/>
    <property type="evidence" value="ECO:0007669"/>
    <property type="project" value="TreeGrafter"/>
</dbReference>
<evidence type="ECO:0000313" key="4">
    <source>
        <dbReference type="RefSeq" id="XP_019615732.1"/>
    </source>
</evidence>
<dbReference type="KEGG" id="bbel:109463381"/>
<dbReference type="InterPro" id="IPR036397">
    <property type="entry name" value="RNaseH_sf"/>
</dbReference>
<evidence type="ECO:0000313" key="6">
    <source>
        <dbReference type="RefSeq" id="XP_019621182.1"/>
    </source>
</evidence>
<dbReference type="Gene3D" id="3.30.420.10">
    <property type="entry name" value="Ribonuclease H-like superfamily/Ribonuclease H"/>
    <property type="match status" value="1"/>
</dbReference>
<dbReference type="InterPro" id="IPR009057">
    <property type="entry name" value="Homeodomain-like_sf"/>
</dbReference>
<feature type="compositionally biased region" description="Acidic residues" evidence="1">
    <location>
        <begin position="626"/>
        <end position="635"/>
    </location>
</feature>
<feature type="domain" description="DDE-1" evidence="2">
    <location>
        <begin position="215"/>
        <end position="340"/>
    </location>
</feature>
<evidence type="ECO:0000256" key="1">
    <source>
        <dbReference type="SAM" id="MobiDB-lite"/>
    </source>
</evidence>
<reference evidence="4 5" key="1">
    <citation type="submission" date="2025-04" db="UniProtKB">
        <authorList>
            <consortium name="RefSeq"/>
        </authorList>
    </citation>
    <scope>IDENTIFICATION</scope>
    <source>
        <tissue evidence="4 5">Gonad</tissue>
    </source>
</reference>
<organism evidence="3 4">
    <name type="scientific">Branchiostoma belcheri</name>
    <name type="common">Amphioxus</name>
    <dbReference type="NCBI Taxonomy" id="7741"/>
    <lineage>
        <taxon>Eukaryota</taxon>
        <taxon>Metazoa</taxon>
        <taxon>Chordata</taxon>
        <taxon>Cephalochordata</taxon>
        <taxon>Leptocardii</taxon>
        <taxon>Amphioxiformes</taxon>
        <taxon>Branchiostomatidae</taxon>
        <taxon>Branchiostoma</taxon>
    </lineage>
</organism>
<dbReference type="RefSeq" id="XP_019615732.1">
    <property type="nucleotide sequence ID" value="XM_019760173.1"/>
</dbReference>
<evidence type="ECO:0000259" key="2">
    <source>
        <dbReference type="Pfam" id="PF03184"/>
    </source>
</evidence>
<sequence>MENSRKKRKTWDANLMQSVLDDVNENHLTPTQAAKKHGIPRTTLTDKIKGKSQVNARNGRPHILSKEEEESLVFYIKYRVDRGFPISKKAILSLALATHLRRCEEMGMTPKVNRKKGLSQKWWKGFKCRNNLTIRKPSPLDRGRKDAVDEKVVKEFFELYRTRISDNGLTGQAHRVYNVDETGFDLDPQKKNVVTFKKMGAPAASVRKGTRDHISTMECVSADGGVIPPLIIFSKAYPSSAYRLEGPDNAVYATTSSGFIEGDIFVQWLERCFCRFSSQEKPVLLLMDQHSAHVTPKAIDCAIANDIILMGLPPHTSHFLQPLDAPGGPFNTMKSTFEDVVNEMRLVRPNFFMTKSTFPRVYKVVREKSLSMAVVKTGFRKTGVFPIDQSQINNRWLTLNSLEVAVGEENSADNMVEEEVEESQDTCTYQLLPEEEEILQMAKELADQEEVVSNETTKKVLPVHVTSPTSEVYSANENPFVKAGIVPSYVADLLTPIQESRQRKVRRVKPRAIVFDEKYIADLRKEAEEKEERKVKEQMKRKEEREEKKERKVKEQMKRKEEREEKKRKKTEEMEMKRAERLQKKQKQQKKSNKPSAGTSLSSTSPAEAAARPRRVAKRPLWMEDFTTESTEDEG</sequence>
<dbReference type="Pfam" id="PF03184">
    <property type="entry name" value="DDE_1"/>
    <property type="match status" value="1"/>
</dbReference>
<dbReference type="GeneID" id="109463381"/>
<feature type="region of interest" description="Disordered" evidence="1">
    <location>
        <begin position="528"/>
        <end position="635"/>
    </location>
</feature>
<feature type="compositionally biased region" description="Basic and acidic residues" evidence="1">
    <location>
        <begin position="528"/>
        <end position="583"/>
    </location>
</feature>